<gene>
    <name evidence="1" type="ORF">LEP1GSC116_0307</name>
</gene>
<sequence length="39" mass="4674">MSCTDLVELEKLVHVYRKKSQMENKLKKEYNNTFLSLNV</sequence>
<feature type="non-terminal residue" evidence="1">
    <location>
        <position position="39"/>
    </location>
</feature>
<protein>
    <submittedName>
        <fullName evidence="1">Uncharacterized protein</fullName>
    </submittedName>
</protein>
<dbReference type="Proteomes" id="UP000012092">
    <property type="component" value="Unassembled WGS sequence"/>
</dbReference>
<accession>M6R7R8</accession>
<name>M6R7R8_LEPIR</name>
<reference evidence="1 2" key="1">
    <citation type="submission" date="2013-01" db="EMBL/GenBank/DDBJ databases">
        <authorList>
            <person name="Harkins D.M."/>
            <person name="Durkin A.S."/>
            <person name="Brinkac L.M."/>
            <person name="Haft D.H."/>
            <person name="Selengut J.D."/>
            <person name="Sanka R."/>
            <person name="DePew J."/>
            <person name="Purushe J."/>
            <person name="Picardeau M."/>
            <person name="Werts C."/>
            <person name="Goarant C."/>
            <person name="Vinetz J.M."/>
            <person name="Sutton G.G."/>
            <person name="Nierman W.C."/>
            <person name="Fouts D.E."/>
        </authorList>
    </citation>
    <scope>NUCLEOTIDE SEQUENCE [LARGE SCALE GENOMIC DNA]</scope>
    <source>
        <strain evidence="1 2">Verdun HP</strain>
    </source>
</reference>
<evidence type="ECO:0000313" key="2">
    <source>
        <dbReference type="Proteomes" id="UP000012092"/>
    </source>
</evidence>
<dbReference type="EMBL" id="AHNZ02000699">
    <property type="protein sequence ID" value="EMO04187.1"/>
    <property type="molecule type" value="Genomic_DNA"/>
</dbReference>
<dbReference type="AlphaFoldDB" id="M6R7R8"/>
<proteinExistence type="predicted"/>
<comment type="caution">
    <text evidence="1">The sequence shown here is derived from an EMBL/GenBank/DDBJ whole genome shotgun (WGS) entry which is preliminary data.</text>
</comment>
<organism evidence="1 2">
    <name type="scientific">Leptospira interrogans serovar Icterohaemorrhagiae str. Verdun HP</name>
    <dbReference type="NCBI Taxonomy" id="1049910"/>
    <lineage>
        <taxon>Bacteria</taxon>
        <taxon>Pseudomonadati</taxon>
        <taxon>Spirochaetota</taxon>
        <taxon>Spirochaetia</taxon>
        <taxon>Leptospirales</taxon>
        <taxon>Leptospiraceae</taxon>
        <taxon>Leptospira</taxon>
    </lineage>
</organism>
<evidence type="ECO:0000313" key="1">
    <source>
        <dbReference type="EMBL" id="EMO04187.1"/>
    </source>
</evidence>